<name>A0ACB9QQT8_9MYRT</name>
<keyword evidence="2" id="KW-1185">Reference proteome</keyword>
<dbReference type="Proteomes" id="UP001057402">
    <property type="component" value="Chromosome 5"/>
</dbReference>
<reference evidence="2" key="1">
    <citation type="journal article" date="2023" name="Front. Plant Sci.">
        <title>Chromosomal-level genome assembly of Melastoma candidum provides insights into trichome evolution.</title>
        <authorList>
            <person name="Zhong Y."/>
            <person name="Wu W."/>
            <person name="Sun C."/>
            <person name="Zou P."/>
            <person name="Liu Y."/>
            <person name="Dai S."/>
            <person name="Zhou R."/>
        </authorList>
    </citation>
    <scope>NUCLEOTIDE SEQUENCE [LARGE SCALE GENOMIC DNA]</scope>
</reference>
<gene>
    <name evidence="1" type="ORF">MLD38_017098</name>
</gene>
<protein>
    <submittedName>
        <fullName evidence="1">Uncharacterized protein</fullName>
    </submittedName>
</protein>
<evidence type="ECO:0000313" key="1">
    <source>
        <dbReference type="EMBL" id="KAI4368552.1"/>
    </source>
</evidence>
<organism evidence="1 2">
    <name type="scientific">Melastoma candidum</name>
    <dbReference type="NCBI Taxonomy" id="119954"/>
    <lineage>
        <taxon>Eukaryota</taxon>
        <taxon>Viridiplantae</taxon>
        <taxon>Streptophyta</taxon>
        <taxon>Embryophyta</taxon>
        <taxon>Tracheophyta</taxon>
        <taxon>Spermatophyta</taxon>
        <taxon>Magnoliopsida</taxon>
        <taxon>eudicotyledons</taxon>
        <taxon>Gunneridae</taxon>
        <taxon>Pentapetalae</taxon>
        <taxon>rosids</taxon>
        <taxon>malvids</taxon>
        <taxon>Myrtales</taxon>
        <taxon>Melastomataceae</taxon>
        <taxon>Melastomatoideae</taxon>
        <taxon>Melastomateae</taxon>
        <taxon>Melastoma</taxon>
    </lineage>
</organism>
<proteinExistence type="predicted"/>
<accession>A0ACB9QQT8</accession>
<dbReference type="EMBL" id="CM042884">
    <property type="protein sequence ID" value="KAI4368552.1"/>
    <property type="molecule type" value="Genomic_DNA"/>
</dbReference>
<comment type="caution">
    <text evidence="1">The sequence shown here is derived from an EMBL/GenBank/DDBJ whole genome shotgun (WGS) entry which is preliminary data.</text>
</comment>
<evidence type="ECO:0000313" key="2">
    <source>
        <dbReference type="Proteomes" id="UP001057402"/>
    </source>
</evidence>
<sequence>MPIQSLFLPRSLHRLRFPFPKLSTSSSSMSSARHKPRLRCLVYDMDGTLTVPVIDFPSMYRSVLGNDASS</sequence>